<feature type="domain" description="Plastocyanin-like" evidence="7">
    <location>
        <begin position="364"/>
        <end position="482"/>
    </location>
</feature>
<feature type="domain" description="Plastocyanin-like" evidence="8">
    <location>
        <begin position="68"/>
        <end position="181"/>
    </location>
</feature>
<dbReference type="PROSITE" id="PS51257">
    <property type="entry name" value="PROKAR_LIPOPROTEIN"/>
    <property type="match status" value="1"/>
</dbReference>
<dbReference type="InterPro" id="IPR045087">
    <property type="entry name" value="Cu-oxidase_fam"/>
</dbReference>
<dbReference type="EMBL" id="CP074405">
    <property type="protein sequence ID" value="QVI61809.1"/>
    <property type="molecule type" value="Genomic_DNA"/>
</dbReference>
<evidence type="ECO:0000256" key="5">
    <source>
        <dbReference type="SAM" id="SignalP"/>
    </source>
</evidence>
<dbReference type="Pfam" id="PF07731">
    <property type="entry name" value="Cu-oxidase_2"/>
    <property type="match status" value="1"/>
</dbReference>
<keyword evidence="3" id="KW-0560">Oxidoreductase</keyword>
<accession>A0ABX8D2V4</accession>
<dbReference type="InterPro" id="IPR008972">
    <property type="entry name" value="Cupredoxin"/>
</dbReference>
<feature type="domain" description="Plastocyanin-like" evidence="6">
    <location>
        <begin position="241"/>
        <end position="300"/>
    </location>
</feature>
<evidence type="ECO:0000259" key="6">
    <source>
        <dbReference type="Pfam" id="PF00394"/>
    </source>
</evidence>
<comment type="similarity">
    <text evidence="1">Belongs to the multicopper oxidase family.</text>
</comment>
<keyword evidence="2" id="KW-0479">Metal-binding</keyword>
<dbReference type="PROSITE" id="PS00080">
    <property type="entry name" value="MULTICOPPER_OXIDASE2"/>
    <property type="match status" value="1"/>
</dbReference>
<sequence length="511" mass="54958">MRRPRGALRLVASAGAALLVAAGVSACSEVSVSAVDVPETFDVPLPVPPLAPSRVAADGTRTFRLTAQEGSTQFTPGVDTPTWGFDGDLLGPTLRAARGEKVAVEVRNDLPETTSVHWHGMHLPAAMDGGPHQSVEPGATWRPTWRIDQPAATLWYHPHPHGQTQEHVYRGLAGFFLLDDPAAPDVGLPTEYGVDDVPVVVQDRNVDRDGSLDMSGGELGVLGSLVTTNGVRGAHLPVTTQRVRLRLLNGSTARTYAFGFADDRRFLQVASDGGLLTEPLPTTRVQLSPGERAEVVVTASPGERVRLRSFPPDLGRVVAGFAMGAQDTFDVLELRAAPDLAPSPEVAPTLTTLEPMSAADADVTRTFELEDRSINGRRMDMDRVDVTAELGTTEVWEVRNRNAFPHSLHVHDVQMRVLDIDGEAPPAALAGAKDTVYLAPNRTYRLIMRFEDYADPDTPYMFHCHLLLHEDQGMMGQLVVVDPDDATGGQPPRGGDDAGGDDAGEDAHHHG</sequence>
<dbReference type="PANTHER" id="PTHR48267:SF1">
    <property type="entry name" value="BILIRUBIN OXIDASE"/>
    <property type="match status" value="1"/>
</dbReference>
<dbReference type="InterPro" id="IPR001117">
    <property type="entry name" value="Cu-oxidase_2nd"/>
</dbReference>
<keyword evidence="5" id="KW-0732">Signal</keyword>
<dbReference type="InterPro" id="IPR011707">
    <property type="entry name" value="Cu-oxidase-like_N"/>
</dbReference>
<evidence type="ECO:0000313" key="9">
    <source>
        <dbReference type="EMBL" id="QVI61809.1"/>
    </source>
</evidence>
<dbReference type="PANTHER" id="PTHR48267">
    <property type="entry name" value="CUPREDOXIN SUPERFAMILY PROTEIN"/>
    <property type="match status" value="1"/>
</dbReference>
<gene>
    <name evidence="9" type="ORF">KG103_15385</name>
</gene>
<dbReference type="InterPro" id="IPR002355">
    <property type="entry name" value="Cu_oxidase_Cu_BS"/>
</dbReference>
<reference evidence="9 10" key="1">
    <citation type="submission" date="2021-05" db="EMBL/GenBank/DDBJ databases">
        <title>Novel species in genus Cellulomonas.</title>
        <authorList>
            <person name="Zhang G."/>
        </authorList>
    </citation>
    <scope>NUCLEOTIDE SEQUENCE [LARGE SCALE GENOMIC DNA]</scope>
    <source>
        <strain evidence="10">zg-ZUI222</strain>
    </source>
</reference>
<dbReference type="Pfam" id="PF00394">
    <property type="entry name" value="Cu-oxidase"/>
    <property type="match status" value="1"/>
</dbReference>
<dbReference type="Pfam" id="PF07732">
    <property type="entry name" value="Cu-oxidase_3"/>
    <property type="match status" value="1"/>
</dbReference>
<evidence type="ECO:0000256" key="3">
    <source>
        <dbReference type="ARBA" id="ARBA00023002"/>
    </source>
</evidence>
<evidence type="ECO:0000256" key="1">
    <source>
        <dbReference type="ARBA" id="ARBA00010609"/>
    </source>
</evidence>
<evidence type="ECO:0000259" key="8">
    <source>
        <dbReference type="Pfam" id="PF07732"/>
    </source>
</evidence>
<protein>
    <submittedName>
        <fullName evidence="9">Multicopper oxidase domain-containing protein</fullName>
    </submittedName>
</protein>
<proteinExistence type="inferred from homology"/>
<evidence type="ECO:0000256" key="4">
    <source>
        <dbReference type="SAM" id="MobiDB-lite"/>
    </source>
</evidence>
<dbReference type="RefSeq" id="WP_207339383.1">
    <property type="nucleotide sequence ID" value="NZ_CP074405.1"/>
</dbReference>
<dbReference type="CDD" id="cd13890">
    <property type="entry name" value="CuRO_3_CueO_FtsP"/>
    <property type="match status" value="1"/>
</dbReference>
<dbReference type="InterPro" id="IPR011706">
    <property type="entry name" value="Cu-oxidase_C"/>
</dbReference>
<dbReference type="Proteomes" id="UP000677804">
    <property type="component" value="Chromosome"/>
</dbReference>
<keyword evidence="10" id="KW-1185">Reference proteome</keyword>
<evidence type="ECO:0000313" key="10">
    <source>
        <dbReference type="Proteomes" id="UP000677804"/>
    </source>
</evidence>
<evidence type="ECO:0000259" key="7">
    <source>
        <dbReference type="Pfam" id="PF07731"/>
    </source>
</evidence>
<feature type="region of interest" description="Disordered" evidence="4">
    <location>
        <begin position="481"/>
        <end position="511"/>
    </location>
</feature>
<evidence type="ECO:0000256" key="2">
    <source>
        <dbReference type="ARBA" id="ARBA00022723"/>
    </source>
</evidence>
<feature type="chain" id="PRO_5047192001" evidence="5">
    <location>
        <begin position="27"/>
        <end position="511"/>
    </location>
</feature>
<dbReference type="Gene3D" id="2.60.40.420">
    <property type="entry name" value="Cupredoxins - blue copper proteins"/>
    <property type="match status" value="3"/>
</dbReference>
<dbReference type="CDD" id="cd04232">
    <property type="entry name" value="CuRO_1_CueO_FtsP"/>
    <property type="match status" value="1"/>
</dbReference>
<dbReference type="SUPFAM" id="SSF49503">
    <property type="entry name" value="Cupredoxins"/>
    <property type="match status" value="3"/>
</dbReference>
<name>A0ABX8D2V4_9CELL</name>
<organism evidence="9 10">
    <name type="scientific">Cellulomonas wangleii</name>
    <dbReference type="NCBI Taxonomy" id="2816956"/>
    <lineage>
        <taxon>Bacteria</taxon>
        <taxon>Bacillati</taxon>
        <taxon>Actinomycetota</taxon>
        <taxon>Actinomycetes</taxon>
        <taxon>Micrococcales</taxon>
        <taxon>Cellulomonadaceae</taxon>
        <taxon>Cellulomonas</taxon>
    </lineage>
</organism>
<feature type="signal peptide" evidence="5">
    <location>
        <begin position="1"/>
        <end position="26"/>
    </location>
</feature>